<dbReference type="PANTHER" id="PTHR30563">
    <property type="entry name" value="DNA RECOMBINATION PROTEIN RMUC"/>
    <property type="match status" value="1"/>
</dbReference>
<feature type="coiled-coil region" evidence="6">
    <location>
        <begin position="93"/>
        <end position="166"/>
    </location>
</feature>
<organism evidence="8 9">
    <name type="scientific">Paracoccus zhejiangensis</name>
    <dbReference type="NCBI Taxonomy" id="1077935"/>
    <lineage>
        <taxon>Bacteria</taxon>
        <taxon>Pseudomonadati</taxon>
        <taxon>Pseudomonadota</taxon>
        <taxon>Alphaproteobacteria</taxon>
        <taxon>Rhodobacterales</taxon>
        <taxon>Paracoccaceae</taxon>
        <taxon>Paracoccus</taxon>
    </lineage>
</organism>
<evidence type="ECO:0000256" key="7">
    <source>
        <dbReference type="SAM" id="MobiDB-lite"/>
    </source>
</evidence>
<gene>
    <name evidence="8" type="ORF">CX676_04475</name>
</gene>
<sequence>MPQEWRARMAMWLADTALLQLWLAVAVVALALLLLVHVLSRRRLAAARADGDWLRGENRRMEEDLSRQAATIARLEPELKAEAQAAREQSLRAGQLDVRLEAREGRLAELNEERDGLTDALHQARQQAARLENELGQLRLAAEKDRETAAREIATLRELREEMSGNFKLMAQETLRVQGADMQKVQGEQLNALLTPFRDQVHRFQTELQARNKVLDEEGARLREQIEGLHRRSEEISREAVELTRALKGEKQRQGAWGEMILQRILEESGLQEGTHYQLQSSFRDEGGGLWRPDVVVRMPRGKVLVIDSKVSLNAYEQSVNATEPADREAALKRHVAAIRAHVTALSDKGYDAMDDASVDYVLMFIPIEGAFSEALRVDPDLASFALDRRIGLATPTTLMLTLRTVEHIWMVERRETNALEIARRAGAIYDKVAGFVDSMEAVGKSLDAAGNAHRQAMDRLSRGKGNVISHVEKLRVLGARAQKRIGLDHDGEPDEELGGGELPAPEDLPRDAAE</sequence>
<dbReference type="EMBL" id="CP025430">
    <property type="protein sequence ID" value="AUH63514.1"/>
    <property type="molecule type" value="Genomic_DNA"/>
</dbReference>
<evidence type="ECO:0000256" key="5">
    <source>
        <dbReference type="ARBA" id="ARBA00023172"/>
    </source>
</evidence>
<proteinExistence type="inferred from homology"/>
<name>A0A2H5EW57_9RHOB</name>
<keyword evidence="9" id="KW-1185">Reference proteome</keyword>
<comment type="similarity">
    <text evidence="2">Belongs to the RmuC family.</text>
</comment>
<evidence type="ECO:0000313" key="9">
    <source>
        <dbReference type="Proteomes" id="UP000234530"/>
    </source>
</evidence>
<protein>
    <recommendedName>
        <fullName evidence="3">DNA recombination protein RmuC homolog</fullName>
    </recommendedName>
</protein>
<dbReference type="RefSeq" id="WP_101751556.1">
    <property type="nucleotide sequence ID" value="NZ_CP025430.1"/>
</dbReference>
<evidence type="ECO:0000256" key="6">
    <source>
        <dbReference type="SAM" id="Coils"/>
    </source>
</evidence>
<dbReference type="GO" id="GO:0006310">
    <property type="term" value="P:DNA recombination"/>
    <property type="evidence" value="ECO:0007669"/>
    <property type="project" value="UniProtKB-KW"/>
</dbReference>
<comment type="function">
    <text evidence="1">Involved in DNA recombination.</text>
</comment>
<evidence type="ECO:0000313" key="8">
    <source>
        <dbReference type="EMBL" id="AUH63514.1"/>
    </source>
</evidence>
<dbReference type="AlphaFoldDB" id="A0A2H5EW57"/>
<dbReference type="Pfam" id="PF02646">
    <property type="entry name" value="RmuC"/>
    <property type="match status" value="1"/>
</dbReference>
<evidence type="ECO:0000256" key="2">
    <source>
        <dbReference type="ARBA" id="ARBA00009840"/>
    </source>
</evidence>
<feature type="region of interest" description="Disordered" evidence="7">
    <location>
        <begin position="483"/>
        <end position="515"/>
    </location>
</feature>
<dbReference type="KEGG" id="pzh:CX676_04475"/>
<dbReference type="Proteomes" id="UP000234530">
    <property type="component" value="Chromosome"/>
</dbReference>
<evidence type="ECO:0000256" key="1">
    <source>
        <dbReference type="ARBA" id="ARBA00003416"/>
    </source>
</evidence>
<feature type="coiled-coil region" evidence="6">
    <location>
        <begin position="212"/>
        <end position="253"/>
    </location>
</feature>
<keyword evidence="4 6" id="KW-0175">Coiled coil</keyword>
<dbReference type="OrthoDB" id="370725at2"/>
<dbReference type="PANTHER" id="PTHR30563:SF0">
    <property type="entry name" value="DNA RECOMBINATION PROTEIN RMUC"/>
    <property type="match status" value="1"/>
</dbReference>
<dbReference type="InterPro" id="IPR003798">
    <property type="entry name" value="DNA_recombination_RmuC"/>
</dbReference>
<accession>A0A2H5EW57</accession>
<reference evidence="8 9" key="1">
    <citation type="journal article" date="2013" name="Antonie Van Leeuwenhoek">
        <title>Paracoccus zhejiangensis sp. nov., isolated from activated sludge in wastewater-treatment system.</title>
        <authorList>
            <person name="Wu Z.G."/>
            <person name="Zhang D.F."/>
            <person name="Liu Y.L."/>
            <person name="Wang F."/>
            <person name="Jiang X."/>
            <person name="Li C."/>
            <person name="Li S.P."/>
            <person name="Hong Q."/>
            <person name="Li W.J."/>
        </authorList>
    </citation>
    <scope>NUCLEOTIDE SEQUENCE [LARGE SCALE GENOMIC DNA]</scope>
    <source>
        <strain evidence="8 9">J6</strain>
    </source>
</reference>
<evidence type="ECO:0000256" key="3">
    <source>
        <dbReference type="ARBA" id="ARBA00021840"/>
    </source>
</evidence>
<evidence type="ECO:0000256" key="4">
    <source>
        <dbReference type="ARBA" id="ARBA00023054"/>
    </source>
</evidence>
<keyword evidence="5" id="KW-0233">DNA recombination</keyword>